<keyword evidence="1" id="KW-0175">Coiled coil</keyword>
<comment type="caution">
    <text evidence="2">The sequence shown here is derived from an EMBL/GenBank/DDBJ whole genome shotgun (WGS) entry which is preliminary data.</text>
</comment>
<sequence>MGFLASVLSIIGVPGAVWQAWRARSAAQAAEAASRDALSKLTTLRTMTQLSAVLQQLEELKAFNRLRAASQAIERYSRLRSSLVEIRARDHALNDEERGVLQQTIAILAQLERELDRARERGGGEIGFADANARLSDELDRLSELLASLERRSLRTDHGR</sequence>
<reference evidence="2 3" key="1">
    <citation type="submission" date="2024-01" db="EMBL/GenBank/DDBJ databases">
        <title>Multi-omics insights into the function and evolution of sodium benzoate biodegradation pathways in Benzoatithermus flavus gen. nov., sp. nov. from hot spring.</title>
        <authorList>
            <person name="Hu C.-J."/>
            <person name="Li W.-J."/>
        </authorList>
    </citation>
    <scope>NUCLEOTIDE SEQUENCE [LARGE SCALE GENOMIC DNA]</scope>
    <source>
        <strain evidence="2 3">SYSU G07066</strain>
    </source>
</reference>
<evidence type="ECO:0000313" key="2">
    <source>
        <dbReference type="EMBL" id="MEK0085631.1"/>
    </source>
</evidence>
<keyword evidence="3" id="KW-1185">Reference proteome</keyword>
<dbReference type="RefSeq" id="WP_418161480.1">
    <property type="nucleotide sequence ID" value="NZ_JBBLZC010000031.1"/>
</dbReference>
<protein>
    <submittedName>
        <fullName evidence="2">Uncharacterized protein</fullName>
    </submittedName>
</protein>
<accession>A0ABU8XX52</accession>
<name>A0ABU8XX52_9PROT</name>
<proteinExistence type="predicted"/>
<evidence type="ECO:0000256" key="1">
    <source>
        <dbReference type="SAM" id="Coils"/>
    </source>
</evidence>
<feature type="coiled-coil region" evidence="1">
    <location>
        <begin position="94"/>
        <end position="152"/>
    </location>
</feature>
<evidence type="ECO:0000313" key="3">
    <source>
        <dbReference type="Proteomes" id="UP001375743"/>
    </source>
</evidence>
<dbReference type="EMBL" id="JBBLZC010000031">
    <property type="protein sequence ID" value="MEK0085631.1"/>
    <property type="molecule type" value="Genomic_DNA"/>
</dbReference>
<gene>
    <name evidence="2" type="ORF">U1T56_20970</name>
</gene>
<dbReference type="Proteomes" id="UP001375743">
    <property type="component" value="Unassembled WGS sequence"/>
</dbReference>
<organism evidence="2 3">
    <name type="scientific">Benzoatithermus flavus</name>
    <dbReference type="NCBI Taxonomy" id="3108223"/>
    <lineage>
        <taxon>Bacteria</taxon>
        <taxon>Pseudomonadati</taxon>
        <taxon>Pseudomonadota</taxon>
        <taxon>Alphaproteobacteria</taxon>
        <taxon>Geminicoccales</taxon>
        <taxon>Geminicoccaceae</taxon>
        <taxon>Benzoatithermus</taxon>
    </lineage>
</organism>